<evidence type="ECO:0000256" key="7">
    <source>
        <dbReference type="SAM" id="MobiDB-lite"/>
    </source>
</evidence>
<dbReference type="STRING" id="210143.A0A1R3I738"/>
<dbReference type="Pfam" id="PF00067">
    <property type="entry name" value="p450"/>
    <property type="match status" value="1"/>
</dbReference>
<feature type="transmembrane region" description="Helical" evidence="8">
    <location>
        <begin position="21"/>
        <end position="45"/>
    </location>
</feature>
<comment type="caution">
    <text evidence="10">The sequence shown here is derived from an EMBL/GenBank/DDBJ whole genome shotgun (WGS) entry which is preliminary data.</text>
</comment>
<dbReference type="GO" id="GO:0016020">
    <property type="term" value="C:membrane"/>
    <property type="evidence" value="ECO:0007669"/>
    <property type="project" value="UniProtKB-SubCell"/>
</dbReference>
<evidence type="ECO:0000259" key="9">
    <source>
        <dbReference type="PROSITE" id="PS51775"/>
    </source>
</evidence>
<dbReference type="PRINTS" id="PR00385">
    <property type="entry name" value="P450"/>
</dbReference>
<dbReference type="GO" id="GO:0080115">
    <property type="term" value="F:myosin XI tail binding"/>
    <property type="evidence" value="ECO:0007669"/>
    <property type="project" value="UniProtKB-ARBA"/>
</dbReference>
<reference evidence="10 11" key="1">
    <citation type="submission" date="2013-09" db="EMBL/GenBank/DDBJ databases">
        <title>Corchorus capsularis genome sequencing.</title>
        <authorList>
            <person name="Alam M."/>
            <person name="Haque M.S."/>
            <person name="Islam M.S."/>
            <person name="Emdad E.M."/>
            <person name="Islam M.M."/>
            <person name="Ahmed B."/>
            <person name="Halim A."/>
            <person name="Hossen Q.M.M."/>
            <person name="Hossain M.Z."/>
            <person name="Ahmed R."/>
            <person name="Khan M.M."/>
            <person name="Islam R."/>
            <person name="Rashid M.M."/>
            <person name="Khan S.A."/>
            <person name="Rahman M.S."/>
            <person name="Alam M."/>
        </authorList>
    </citation>
    <scope>NUCLEOTIDE SEQUENCE [LARGE SCALE GENOMIC DNA]</scope>
    <source>
        <strain evidence="11">cv. CVL-1</strain>
        <tissue evidence="10">Whole seedling</tissue>
    </source>
</reference>
<dbReference type="GO" id="GO:0005506">
    <property type="term" value="F:iron ion binding"/>
    <property type="evidence" value="ECO:0007669"/>
    <property type="project" value="InterPro"/>
</dbReference>
<feature type="coiled-coil region" evidence="6">
    <location>
        <begin position="636"/>
        <end position="663"/>
    </location>
</feature>
<keyword evidence="5" id="KW-0479">Metal-binding</keyword>
<keyword evidence="5" id="KW-0349">Heme</keyword>
<dbReference type="PRINTS" id="PR00463">
    <property type="entry name" value="EP450I"/>
</dbReference>
<feature type="binding site" description="axial binding residue" evidence="5">
    <location>
        <position position="1292"/>
    </location>
    <ligand>
        <name>heme</name>
        <dbReference type="ChEBI" id="CHEBI:30413"/>
    </ligand>
    <ligandPart>
        <name>Fe</name>
        <dbReference type="ChEBI" id="CHEBI:18248"/>
    </ligandPart>
</feature>
<keyword evidence="4 8" id="KW-0472">Membrane</keyword>
<feature type="domain" description="GTD-binding" evidence="9">
    <location>
        <begin position="563"/>
        <end position="661"/>
    </location>
</feature>
<dbReference type="PANTHER" id="PTHR31448">
    <property type="entry name" value="MYOSIN-BINDING PROTEIN 2"/>
    <property type="match status" value="1"/>
</dbReference>
<evidence type="ECO:0000256" key="2">
    <source>
        <dbReference type="ARBA" id="ARBA00022692"/>
    </source>
</evidence>
<feature type="compositionally biased region" description="Polar residues" evidence="7">
    <location>
        <begin position="528"/>
        <end position="537"/>
    </location>
</feature>
<dbReference type="InterPro" id="IPR036396">
    <property type="entry name" value="Cyt_P450_sf"/>
</dbReference>
<dbReference type="InterPro" id="IPR002401">
    <property type="entry name" value="Cyt_P450_E_grp-I"/>
</dbReference>
<proteinExistence type="predicted"/>
<dbReference type="GO" id="GO:0020037">
    <property type="term" value="F:heme binding"/>
    <property type="evidence" value="ECO:0007669"/>
    <property type="project" value="InterPro"/>
</dbReference>
<keyword evidence="5" id="KW-0408">Iron</keyword>
<gene>
    <name evidence="10" type="ORF">CCACVL1_14399</name>
</gene>
<evidence type="ECO:0000256" key="6">
    <source>
        <dbReference type="SAM" id="Coils"/>
    </source>
</evidence>
<evidence type="ECO:0000256" key="5">
    <source>
        <dbReference type="PIRSR" id="PIRSR602401-1"/>
    </source>
</evidence>
<evidence type="ECO:0000256" key="1">
    <source>
        <dbReference type="ARBA" id="ARBA00004167"/>
    </source>
</evidence>
<dbReference type="InterPro" id="IPR039306">
    <property type="entry name" value="MYOB"/>
</dbReference>
<dbReference type="InterPro" id="IPR007656">
    <property type="entry name" value="GTD-bd"/>
</dbReference>
<accession>A0A1R3I738</accession>
<dbReference type="Gene3D" id="1.10.630.10">
    <property type="entry name" value="Cytochrome P450"/>
    <property type="match status" value="1"/>
</dbReference>
<dbReference type="PROSITE" id="PS51775">
    <property type="entry name" value="GTD_BINDING"/>
    <property type="match status" value="1"/>
</dbReference>
<dbReference type="GO" id="GO:0016705">
    <property type="term" value="F:oxidoreductase activity, acting on paired donors, with incorporation or reduction of molecular oxygen"/>
    <property type="evidence" value="ECO:0007669"/>
    <property type="project" value="InterPro"/>
</dbReference>
<feature type="region of interest" description="Disordered" evidence="7">
    <location>
        <begin position="526"/>
        <end position="551"/>
    </location>
</feature>
<dbReference type="Pfam" id="PF04576">
    <property type="entry name" value="Zein-binding"/>
    <property type="match status" value="1"/>
</dbReference>
<evidence type="ECO:0000256" key="4">
    <source>
        <dbReference type="ARBA" id="ARBA00023136"/>
    </source>
</evidence>
<evidence type="ECO:0000256" key="8">
    <source>
        <dbReference type="SAM" id="Phobius"/>
    </source>
</evidence>
<dbReference type="SUPFAM" id="SSF48264">
    <property type="entry name" value="Cytochrome P450"/>
    <property type="match status" value="1"/>
</dbReference>
<dbReference type="Proteomes" id="UP000188268">
    <property type="component" value="Unassembled WGS sequence"/>
</dbReference>
<evidence type="ECO:0000256" key="3">
    <source>
        <dbReference type="ARBA" id="ARBA00022989"/>
    </source>
</evidence>
<keyword evidence="3 8" id="KW-1133">Transmembrane helix</keyword>
<evidence type="ECO:0000313" key="11">
    <source>
        <dbReference type="Proteomes" id="UP000188268"/>
    </source>
</evidence>
<comment type="cofactor">
    <cofactor evidence="5">
        <name>heme</name>
        <dbReference type="ChEBI" id="CHEBI:30413"/>
    </cofactor>
</comment>
<feature type="region of interest" description="Disordered" evidence="7">
    <location>
        <begin position="281"/>
        <end position="300"/>
    </location>
</feature>
<protein>
    <submittedName>
        <fullName evidence="10">Cytochrome P450</fullName>
    </submittedName>
</protein>
<dbReference type="InterPro" id="IPR001128">
    <property type="entry name" value="Cyt_P450"/>
</dbReference>
<keyword evidence="6" id="KW-0175">Coiled coil</keyword>
<dbReference type="GO" id="GO:0004497">
    <property type="term" value="F:monooxygenase activity"/>
    <property type="evidence" value="ECO:0007669"/>
    <property type="project" value="InterPro"/>
</dbReference>
<feature type="coiled-coil region" evidence="6">
    <location>
        <begin position="569"/>
        <end position="603"/>
    </location>
</feature>
<dbReference type="EMBL" id="AWWV01010568">
    <property type="protein sequence ID" value="OMO78416.1"/>
    <property type="molecule type" value="Genomic_DNA"/>
</dbReference>
<organism evidence="10 11">
    <name type="scientific">Corchorus capsularis</name>
    <name type="common">Jute</name>
    <dbReference type="NCBI Taxonomy" id="210143"/>
    <lineage>
        <taxon>Eukaryota</taxon>
        <taxon>Viridiplantae</taxon>
        <taxon>Streptophyta</taxon>
        <taxon>Embryophyta</taxon>
        <taxon>Tracheophyta</taxon>
        <taxon>Spermatophyta</taxon>
        <taxon>Magnoliopsida</taxon>
        <taxon>eudicotyledons</taxon>
        <taxon>Gunneridae</taxon>
        <taxon>Pentapetalae</taxon>
        <taxon>rosids</taxon>
        <taxon>malvids</taxon>
        <taxon>Malvales</taxon>
        <taxon>Malvaceae</taxon>
        <taxon>Grewioideae</taxon>
        <taxon>Apeibeae</taxon>
        <taxon>Corchorus</taxon>
    </lineage>
</organism>
<dbReference type="Gramene" id="OMO78416">
    <property type="protein sequence ID" value="OMO78416"/>
    <property type="gene ID" value="CCACVL1_14399"/>
</dbReference>
<dbReference type="CDD" id="cd11064">
    <property type="entry name" value="CYP86A"/>
    <property type="match status" value="1"/>
</dbReference>
<name>A0A1R3I738_COCAP</name>
<comment type="subcellular location">
    <subcellularLocation>
        <location evidence="1">Membrane</location>
        <topology evidence="1">Single-pass membrane protein</topology>
    </subcellularLocation>
</comment>
<dbReference type="OrthoDB" id="1047602at2759"/>
<feature type="coiled-coil region" evidence="6">
    <location>
        <begin position="806"/>
        <end position="840"/>
    </location>
</feature>
<keyword evidence="2 8" id="KW-0812">Transmembrane</keyword>
<evidence type="ECO:0000313" key="10">
    <source>
        <dbReference type="EMBL" id="OMO78416.1"/>
    </source>
</evidence>
<sequence length="1352" mass="151993">MATYCTSAPKIQRNFKGFATALKSAACEWFLIFLLFIDAALSYLLTRFAHYCELQIPCILCSRLDHVFGNEKPGFYRNLLCSNHRSEISSLISCNIHGKLVDGRGMCENCLSSHIEENKSNSDLQSLVLGKLGFDLAGHGDCSSRSSLFKRDLNPASKGKKLCLCCNKPWIPRPNSQRLLYVKSSGIAVGKPNIPLPRRLSRRNGLKRMRDKFSAPAASHLLAQAGSDPLSHVGYTELKITSESESEVPFSDDETANSIVHNINESKRELLVNSAPETPCRRLSDDLATPEWPDAKEPRDVRCLTPDIPCEDDVCERKEQPSDQKHNTPVLPELISLDDSPPSPCFVEVPSFSASLLSDLISLVDAPLSVDNTQVPLESSEKYVTEASKTEKISVNKNDETLKVISTSTGASLKTDQVEDDTAVVNSTNEDLSAVHILPACSEEKDLSAVHILPACSEEKDLSAVHILPACSEEKDASGFVTKEPTVTYNNGIDEDVKSLPAQNSTIQGIQLSLNTLSPRFRDRSFELQRSSESNSNKAHERSESACLESFDPSSINEIEGESLVERLKQQVEHDQKCINALYKELEEERNASETATNEAMAMITRLQEEKAALHMEALQYLRMMEEQAEYDGDALEKANDLLTEKEKEVQDLEAELEYYRLNFPDETVGETVPEASINIKNVSLENTSASSIKDDPKFPSKTMYPASEVNANPVDISSWAEFEDEKLYISQCLQSLERKVNRFAHRGTSPYVSDSEYCDEAADRGQNHQERLHRSISRHQLVSQRNGCMVSNGQKGSVGCGEIDLASLENEISDLNERLEALEADSNFLEHSLNSLQNGNEGLPFILEILHQLRELRKLGIRNLPIFFLILTQTSKSQKSSIFPKSYPLIGSYFAIKSNLSNRFEWITKILKNSPSATFTLHLFGNRRQIITANPANVQHILKTHFDNYHKGRIFITSLYDFLGDGIFNVDGESWKFQRQVSSHEFNTKSLRKFVRTVVDTELHDRLIPLFSGAATSGKTVLDLQDILQRFAFDNVCKISFGFDPACLLPSLPEAEFAVAFEDAANLSSERFRTPAWKIMRFFNVGSEKRLKIAVSQVQEFARKIVREKKQELAEKSSLESVDLLSRFLSSGHSDENFVTDIVISFILAGRDTTSAALTWFFWLLHKHPRVEKEILKEIKQKSDVAVFEEVKDMIYTHASLCECMRLYPPIPVDSKLAINDDVLPDGTVVKKGTIVAYHPYAMGRMEEIWGSDWAEFKPERWLQRDEAGKWRFVARDPYSYPVFQAGPRICLGKEMAFLQMKTVVAGVLSRFKVVPAVEDGFEPKFLGYLTSKMQGGFPVRIEKREELNLD</sequence>
<dbReference type="PANTHER" id="PTHR31448:SF39">
    <property type="entry name" value="MYOSIN-BINDING PROTEIN 4-RELATED"/>
    <property type="match status" value="1"/>
</dbReference>
<keyword evidence="11" id="KW-1185">Reference proteome</keyword>